<dbReference type="KEGG" id="fat:DVK85_08295"/>
<evidence type="ECO:0000313" key="3">
    <source>
        <dbReference type="Proteomes" id="UP000253951"/>
    </source>
</evidence>
<name>A0A345HCC8_9FLAO</name>
<reference evidence="2 3" key="1">
    <citation type="submission" date="2018-07" db="EMBL/GenBank/DDBJ databases">
        <title>Complete genome sequence of Flavobacterium arcticum type strain SM1502T.</title>
        <authorList>
            <person name="Li Y."/>
            <person name="Li D.-D."/>
        </authorList>
    </citation>
    <scope>NUCLEOTIDE SEQUENCE [LARGE SCALE GENOMIC DNA]</scope>
    <source>
        <strain evidence="2 3">SM1502</strain>
    </source>
</reference>
<dbReference type="EMBL" id="CP031188">
    <property type="protein sequence ID" value="AXG74238.1"/>
    <property type="molecule type" value="Genomic_DNA"/>
</dbReference>
<keyword evidence="3" id="KW-1185">Reference proteome</keyword>
<keyword evidence="1" id="KW-1133">Transmembrane helix</keyword>
<proteinExistence type="predicted"/>
<accession>A0A345HCC8</accession>
<evidence type="ECO:0000256" key="1">
    <source>
        <dbReference type="SAM" id="Phobius"/>
    </source>
</evidence>
<protein>
    <submittedName>
        <fullName evidence="2">Uncharacterized protein</fullName>
    </submittedName>
</protein>
<sequence length="260" mass="28880">MEQNKIEQEFKNKLAKRTVQPSAQVWDRLDAMLTVAEEKKPKRKKRTWLYMAASFIVFFTIGVFLLQQEKETNDGVIIEDAVVTTTTEPNIENGALQSTEITEPNVEVGNVVNNNIIKQQKSIATITQPASRIEKKSIYNTNQNNIAGKEEPETAATAYKAPEAALASNVTTDKVVMKKAKKGITINPDELLASVEKSNNKSSITPKKNKSSITIDSNSLLSSVEGELNESFRSKVLQSAVKNYNAIKTSVANRNYQQNQ</sequence>
<dbReference type="OrthoDB" id="1247025at2"/>
<organism evidence="2 3">
    <name type="scientific">Flavobacterium arcticum</name>
    <dbReference type="NCBI Taxonomy" id="1784713"/>
    <lineage>
        <taxon>Bacteria</taxon>
        <taxon>Pseudomonadati</taxon>
        <taxon>Bacteroidota</taxon>
        <taxon>Flavobacteriia</taxon>
        <taxon>Flavobacteriales</taxon>
        <taxon>Flavobacteriaceae</taxon>
        <taxon>Flavobacterium</taxon>
    </lineage>
</organism>
<feature type="transmembrane region" description="Helical" evidence="1">
    <location>
        <begin position="48"/>
        <end position="66"/>
    </location>
</feature>
<dbReference type="Proteomes" id="UP000253951">
    <property type="component" value="Chromosome"/>
</dbReference>
<keyword evidence="1" id="KW-0812">Transmembrane</keyword>
<gene>
    <name evidence="2" type="ORF">DVK85_08295</name>
</gene>
<evidence type="ECO:0000313" key="2">
    <source>
        <dbReference type="EMBL" id="AXG74238.1"/>
    </source>
</evidence>
<dbReference type="AlphaFoldDB" id="A0A345HCC8"/>
<dbReference type="RefSeq" id="WP_114677996.1">
    <property type="nucleotide sequence ID" value="NZ_CP031188.1"/>
</dbReference>
<keyword evidence="1" id="KW-0472">Membrane</keyword>